<dbReference type="InterPro" id="IPR007110">
    <property type="entry name" value="Ig-like_dom"/>
</dbReference>
<dbReference type="InterPro" id="IPR036116">
    <property type="entry name" value="FN3_sf"/>
</dbReference>
<evidence type="ECO:0000256" key="1">
    <source>
        <dbReference type="ARBA" id="ARBA00022737"/>
    </source>
</evidence>
<dbReference type="FunFam" id="2.60.40.10:FF:000189">
    <property type="entry name" value="Neogenin isoform 3"/>
    <property type="match status" value="2"/>
</dbReference>
<dbReference type="PANTHER" id="PTHR44170:SF52">
    <property type="entry name" value="PROTEIN SAX-3"/>
    <property type="match status" value="1"/>
</dbReference>
<feature type="domain" description="Fibronectin type-III" evidence="7">
    <location>
        <begin position="704"/>
        <end position="810"/>
    </location>
</feature>
<feature type="compositionally biased region" description="Low complexity" evidence="4">
    <location>
        <begin position="1140"/>
        <end position="1149"/>
    </location>
</feature>
<evidence type="ECO:0000256" key="2">
    <source>
        <dbReference type="ARBA" id="ARBA00023157"/>
    </source>
</evidence>
<feature type="compositionally biased region" description="Basic residues" evidence="4">
    <location>
        <begin position="1379"/>
        <end position="1396"/>
    </location>
</feature>
<dbReference type="InterPro" id="IPR013783">
    <property type="entry name" value="Ig-like_fold"/>
</dbReference>
<feature type="domain" description="Ig-like" evidence="6">
    <location>
        <begin position="77"/>
        <end position="173"/>
    </location>
</feature>
<dbReference type="Proteomes" id="UP000828236">
    <property type="component" value="Unassembled WGS sequence"/>
</dbReference>
<dbReference type="SMART" id="SM00408">
    <property type="entry name" value="IGc2"/>
    <property type="match status" value="5"/>
</dbReference>
<dbReference type="GO" id="GO:0005886">
    <property type="term" value="C:plasma membrane"/>
    <property type="evidence" value="ECO:0007669"/>
    <property type="project" value="TreeGrafter"/>
</dbReference>
<dbReference type="SMART" id="SM00409">
    <property type="entry name" value="IG"/>
    <property type="match status" value="5"/>
</dbReference>
<dbReference type="InterPro" id="IPR013098">
    <property type="entry name" value="Ig_I-set"/>
</dbReference>
<evidence type="ECO:0000259" key="6">
    <source>
        <dbReference type="PROSITE" id="PS50835"/>
    </source>
</evidence>
<dbReference type="SUPFAM" id="SSF49265">
    <property type="entry name" value="Fibronectin type III"/>
    <property type="match status" value="2"/>
</dbReference>
<dbReference type="PANTHER" id="PTHR44170">
    <property type="entry name" value="PROTEIN SIDEKICK"/>
    <property type="match status" value="1"/>
</dbReference>
<dbReference type="Pfam" id="PF07679">
    <property type="entry name" value="I-set"/>
    <property type="match status" value="3"/>
</dbReference>
<dbReference type="SMART" id="SM00060">
    <property type="entry name" value="FN3"/>
    <property type="match status" value="3"/>
</dbReference>
<keyword evidence="3" id="KW-0393">Immunoglobulin domain</keyword>
<sequence>MMIPFCRQSRPPILMGQPNQYVIINNSSSSSSSIIAAIFTTKFILIIQLLIILLLSTTLAIGDKQHGQQQQQQLRPPRIKEHPTSMVVKKHEPVQLNCKADGNPPPIIEWYKDNVKVEPSPSSNPMILGDSLFFLHVSGGRKGDHHHNGDTGTYYCLARNEVGKAISRNATLEIALLKDEFRVLPINTQVAQGKTVIMQCSPPKGRPEPNVHWLHDGQKIYMDSGRFRLDGTNLVINDVMKDDQGQYQCIAKNMIGVRESPAVTLKVLVEPYFIRPPDSIKTMAGTDIIFHCQVGGDPKPEISWHKIEGDIAIDKSQILEDKALKIHQVKISDAGTYVCDAENAAGKLTKSATLIVNSHPTLITNPKTIQALVNDVVHIECMANGNPEPLYFWHKESAHLLMFPGHQYGKYNLSNDGRLTITNLARQDQGYYLCSAISTVGSTMSRTYLKILDRNDVPPPRIRLGATNQTLPLDTKAFLPCEATSSLSVISNMIDADPITTQWLYNQIPIHNDSRFQITRTGLHIQNIQRIDSGIYTCLATSQLTGSSTSWTARLSVESPRNPNINFSKMPHPTMFPEAPTKPSIVNVTETSITLRWQRSTSISNSGSSAATHLGTTIEAYSPDFRNQGWFSVANRIVADIFTVKNLRPNTRYIFYVRAQNIHGMGLPSDVSDEVHTTDHQKLSSSPMNEEMIIAQARTILNNIQIKLRDARSISSTSIKLFWNVVGNGDFIDGYYIRFENIDNINDQLSSSSSVNGAKFNMVTVFGGSTYTYNIQDLNKYTTYRFFVMPFFRNVEGRPSNIVIERTYEDRPSAPPYSITAKVINSTSAIVEWLPPIDQNRNGIILGYYLQIFENNSYLYANLSLDSTFNSIALHNLTIGSIYSIQMSAFTSIGNGPLSLPIYLSMDGDNSYNGQIGYNGSSDSENNQNEYLLSPIFWAYVIAILMAIILFILAVRLVLFYSNRKNSVKSIYEKADENFSENFAKYDTSNSSSKYSSCPDNNEYAEVNDFKHYGQPLQQQQQKHQHGDDNINAEPYAMTPLIEKSINKQQQQQHYDNITSFKPKQTNNLINNDSFSESPLLNTNHHNHHHLTTTDMIHPLNGRQPVLVTHLNGNGKCQTSFQKMIMMTTMNDHHHHHHQSSTQPLSSSSRTTNVGFNMFNTDFDATSNIRTNKFTDNNNDDDNDDDDNGGVDNDQRIQFVHEIQKQKQQNSLPSGRSIPFLYRNDLDSLPIGYSRNDGRNQLMTFNQPPSSHHSPINNGHILSSSVARIINNPISSSYDSGSDCSSSNGNNNNKNYNSNHYYASSEIIGSGGGGGLQSTTLNDSTSSHSSSLASKTTGPLLYNCDNQYDPHYHHQQQQQQQQHANDSNMNNIHDQMAKNRIHNKKRNKRKTTIRNE</sequence>
<dbReference type="InterPro" id="IPR003598">
    <property type="entry name" value="Ig_sub2"/>
</dbReference>
<reference evidence="8" key="1">
    <citation type="submission" date="2020-06" db="EMBL/GenBank/DDBJ databases">
        <authorList>
            <person name="Ji K."/>
            <person name="Li J."/>
        </authorList>
    </citation>
    <scope>NUCLEOTIDE SEQUENCE</scope>
    <source>
        <strain evidence="8">JKM2019</strain>
        <tissue evidence="8">Whole body</tissue>
    </source>
</reference>
<evidence type="ECO:0000259" key="7">
    <source>
        <dbReference type="PROSITE" id="PS50853"/>
    </source>
</evidence>
<organism evidence="8">
    <name type="scientific">Dermatophagoides farinae</name>
    <name type="common">American house dust mite</name>
    <dbReference type="NCBI Taxonomy" id="6954"/>
    <lineage>
        <taxon>Eukaryota</taxon>
        <taxon>Metazoa</taxon>
        <taxon>Ecdysozoa</taxon>
        <taxon>Arthropoda</taxon>
        <taxon>Chelicerata</taxon>
        <taxon>Arachnida</taxon>
        <taxon>Acari</taxon>
        <taxon>Acariformes</taxon>
        <taxon>Sarcoptiformes</taxon>
        <taxon>Astigmata</taxon>
        <taxon>Psoroptidia</taxon>
        <taxon>Analgoidea</taxon>
        <taxon>Pyroglyphidae</taxon>
        <taxon>Dermatophagoidinae</taxon>
        <taxon>Dermatophagoides</taxon>
    </lineage>
</organism>
<keyword evidence="5" id="KW-0812">Transmembrane</keyword>
<evidence type="ECO:0000256" key="5">
    <source>
        <dbReference type="SAM" id="Phobius"/>
    </source>
</evidence>
<feature type="compositionally biased region" description="Acidic residues" evidence="4">
    <location>
        <begin position="1178"/>
        <end position="1189"/>
    </location>
</feature>
<feature type="domain" description="Fibronectin type-III" evidence="7">
    <location>
        <begin position="815"/>
        <end position="909"/>
    </location>
</feature>
<dbReference type="PROSITE" id="PS50853">
    <property type="entry name" value="FN3"/>
    <property type="match status" value="3"/>
</dbReference>
<gene>
    <name evidence="8" type="ORF">HUG17_3123</name>
</gene>
<dbReference type="GO" id="GO:0007411">
    <property type="term" value="P:axon guidance"/>
    <property type="evidence" value="ECO:0007669"/>
    <property type="project" value="TreeGrafter"/>
</dbReference>
<name>A0A9D4NTT5_DERFA</name>
<dbReference type="SUPFAM" id="SSF48726">
    <property type="entry name" value="Immunoglobulin"/>
    <property type="match status" value="5"/>
</dbReference>
<evidence type="ECO:0000256" key="4">
    <source>
        <dbReference type="SAM" id="MobiDB-lite"/>
    </source>
</evidence>
<dbReference type="InterPro" id="IPR036179">
    <property type="entry name" value="Ig-like_dom_sf"/>
</dbReference>
<feature type="domain" description="Ig-like" evidence="6">
    <location>
        <begin position="460"/>
        <end position="556"/>
    </location>
</feature>
<dbReference type="InterPro" id="IPR003599">
    <property type="entry name" value="Ig_sub"/>
</dbReference>
<feature type="domain" description="Ig-like" evidence="6">
    <location>
        <begin position="179"/>
        <end position="264"/>
    </location>
</feature>
<feature type="region of interest" description="Disordered" evidence="4">
    <location>
        <begin position="1131"/>
        <end position="1153"/>
    </location>
</feature>
<feature type="transmembrane region" description="Helical" evidence="5">
    <location>
        <begin position="34"/>
        <end position="55"/>
    </location>
</feature>
<feature type="domain" description="Ig-like" evidence="6">
    <location>
        <begin position="271"/>
        <end position="355"/>
    </location>
</feature>
<feature type="region of interest" description="Disordered" evidence="4">
    <location>
        <begin position="1377"/>
        <end position="1396"/>
    </location>
</feature>
<feature type="compositionally biased region" description="Low complexity" evidence="4">
    <location>
        <begin position="1318"/>
        <end position="1337"/>
    </location>
</feature>
<evidence type="ECO:0000256" key="3">
    <source>
        <dbReference type="ARBA" id="ARBA00023319"/>
    </source>
</evidence>
<dbReference type="InterPro" id="IPR003961">
    <property type="entry name" value="FN3_dom"/>
</dbReference>
<feature type="region of interest" description="Disordered" evidence="4">
    <location>
        <begin position="1318"/>
        <end position="1366"/>
    </location>
</feature>
<accession>A0A9D4NTT5</accession>
<dbReference type="PROSITE" id="PS50835">
    <property type="entry name" value="IG_LIKE"/>
    <property type="match status" value="5"/>
</dbReference>
<feature type="domain" description="Fibronectin type-III" evidence="7">
    <location>
        <begin position="579"/>
        <end position="680"/>
    </location>
</feature>
<dbReference type="EMBL" id="SDOV01000007">
    <property type="protein sequence ID" value="KAH7639090.1"/>
    <property type="molecule type" value="Genomic_DNA"/>
</dbReference>
<dbReference type="Pfam" id="PF13927">
    <property type="entry name" value="Ig_3"/>
    <property type="match status" value="2"/>
</dbReference>
<keyword evidence="5" id="KW-1133">Transmembrane helix</keyword>
<dbReference type="CDD" id="cd00063">
    <property type="entry name" value="FN3"/>
    <property type="match status" value="3"/>
</dbReference>
<protein>
    <submittedName>
        <fullName evidence="8">Roundabout-like protein</fullName>
    </submittedName>
</protein>
<reference evidence="8" key="2">
    <citation type="journal article" date="2021" name="World Allergy Organ. J.">
        <title>Chromosome-level assembly of Dermatophagoides farinae genome and transcriptome reveals two novel allergens Der f 37 and Der f 39.</title>
        <authorList>
            <person name="Chen J."/>
            <person name="Cai Z."/>
            <person name="Fan D."/>
            <person name="Hu J."/>
            <person name="Hou Y."/>
            <person name="He Y."/>
            <person name="Zhang Z."/>
            <person name="Zhao Z."/>
            <person name="Gao P."/>
            <person name="Hu W."/>
            <person name="Sun J."/>
            <person name="Li J."/>
            <person name="Ji K."/>
        </authorList>
    </citation>
    <scope>NUCLEOTIDE SEQUENCE</scope>
    <source>
        <strain evidence="8">JKM2019</strain>
    </source>
</reference>
<feature type="region of interest" description="Disordered" evidence="4">
    <location>
        <begin position="1171"/>
        <end position="1193"/>
    </location>
</feature>
<keyword evidence="1" id="KW-0677">Repeat</keyword>
<dbReference type="Gene3D" id="2.60.40.10">
    <property type="entry name" value="Immunoglobulins"/>
    <property type="match status" value="8"/>
</dbReference>
<keyword evidence="5" id="KW-0472">Membrane</keyword>
<dbReference type="Pfam" id="PF00041">
    <property type="entry name" value="fn3"/>
    <property type="match status" value="2"/>
</dbReference>
<proteinExistence type="predicted"/>
<feature type="domain" description="Ig-like" evidence="6">
    <location>
        <begin position="360"/>
        <end position="445"/>
    </location>
</feature>
<dbReference type="GO" id="GO:0030424">
    <property type="term" value="C:axon"/>
    <property type="evidence" value="ECO:0007669"/>
    <property type="project" value="TreeGrafter"/>
</dbReference>
<evidence type="ECO:0000313" key="8">
    <source>
        <dbReference type="EMBL" id="KAH7639090.1"/>
    </source>
</evidence>
<feature type="transmembrane region" description="Helical" evidence="5">
    <location>
        <begin position="937"/>
        <end position="959"/>
    </location>
</feature>
<comment type="caution">
    <text evidence="8">The sequence shown here is derived from an EMBL/GenBank/DDBJ whole genome shotgun (WGS) entry which is preliminary data.</text>
</comment>
<keyword evidence="2" id="KW-1015">Disulfide bond</keyword>
<dbReference type="GO" id="GO:0098609">
    <property type="term" value="P:cell-cell adhesion"/>
    <property type="evidence" value="ECO:0007669"/>
    <property type="project" value="TreeGrafter"/>
</dbReference>